<dbReference type="InterPro" id="IPR005084">
    <property type="entry name" value="CBM6"/>
</dbReference>
<dbReference type="RefSeq" id="WP_344192994.1">
    <property type="nucleotide sequence ID" value="NZ_BAAARN010000001.1"/>
</dbReference>
<dbReference type="PANTHER" id="PTHR43863">
    <property type="entry name" value="HYDROLASE, PUTATIVE (AFU_ORTHOLOGUE AFUA_1G03140)-RELATED"/>
    <property type="match status" value="1"/>
</dbReference>
<dbReference type="InterPro" id="IPR055242">
    <property type="entry name" value="Lmo2446-like_N"/>
</dbReference>
<dbReference type="SUPFAM" id="SSF51011">
    <property type="entry name" value="Glycosyl hydrolase domain"/>
    <property type="match status" value="1"/>
</dbReference>
<dbReference type="InterPro" id="IPR006311">
    <property type="entry name" value="TAT_signal"/>
</dbReference>
<reference evidence="4" key="1">
    <citation type="journal article" date="2019" name="Int. J. Syst. Evol. Microbiol.">
        <title>The Global Catalogue of Microorganisms (GCM) 10K type strain sequencing project: providing services to taxonomists for standard genome sequencing and annotation.</title>
        <authorList>
            <consortium name="The Broad Institute Genomics Platform"/>
            <consortium name="The Broad Institute Genome Sequencing Center for Infectious Disease"/>
            <person name="Wu L."/>
            <person name="Ma J."/>
        </authorList>
    </citation>
    <scope>NUCLEOTIDE SEQUENCE [LARGE SCALE GENOMIC DNA]</scope>
    <source>
        <strain evidence="4">JCM 16378</strain>
    </source>
</reference>
<dbReference type="Gene3D" id="2.60.40.1760">
    <property type="entry name" value="glycosyl hydrolase (family 31)"/>
    <property type="match status" value="1"/>
</dbReference>
<dbReference type="InterPro" id="IPR025887">
    <property type="entry name" value="Glyco_hydro_31_N_dom"/>
</dbReference>
<dbReference type="InterPro" id="IPR017853">
    <property type="entry name" value="GH"/>
</dbReference>
<dbReference type="Pfam" id="PF21365">
    <property type="entry name" value="Glyco_hydro_31_3rd"/>
    <property type="match status" value="1"/>
</dbReference>
<dbReference type="InterPro" id="IPR013780">
    <property type="entry name" value="Glyco_hydro_b"/>
</dbReference>
<keyword evidence="4" id="KW-1185">Reference proteome</keyword>
<evidence type="ECO:0000256" key="1">
    <source>
        <dbReference type="ARBA" id="ARBA00007806"/>
    </source>
</evidence>
<evidence type="ECO:0000313" key="4">
    <source>
        <dbReference type="Proteomes" id="UP001501326"/>
    </source>
</evidence>
<dbReference type="SUPFAM" id="SSF51445">
    <property type="entry name" value="(Trans)glycosidases"/>
    <property type="match status" value="1"/>
</dbReference>
<name>A0ABP6H8R0_9MICO</name>
<dbReference type="GO" id="GO:0016787">
    <property type="term" value="F:hydrolase activity"/>
    <property type="evidence" value="ECO:0007669"/>
    <property type="project" value="UniProtKB-KW"/>
</dbReference>
<dbReference type="CDD" id="cd06597">
    <property type="entry name" value="GH31_transferase_CtsY"/>
    <property type="match status" value="1"/>
</dbReference>
<accession>A0ABP6H8R0</accession>
<comment type="caution">
    <text evidence="3">The sequence shown here is derived from an EMBL/GenBank/DDBJ whole genome shotgun (WGS) entry which is preliminary data.</text>
</comment>
<dbReference type="Proteomes" id="UP001501326">
    <property type="component" value="Unassembled WGS sequence"/>
</dbReference>
<dbReference type="EMBL" id="BAAARN010000001">
    <property type="protein sequence ID" value="GAA2736564.1"/>
    <property type="molecule type" value="Genomic_DNA"/>
</dbReference>
<dbReference type="Pfam" id="PF01055">
    <property type="entry name" value="Glyco_hydro_31_2nd"/>
    <property type="match status" value="1"/>
</dbReference>
<dbReference type="InterPro" id="IPR051816">
    <property type="entry name" value="Glycosyl_Hydrolase_31"/>
</dbReference>
<dbReference type="Gene3D" id="3.20.20.80">
    <property type="entry name" value="Glycosidases"/>
    <property type="match status" value="1"/>
</dbReference>
<dbReference type="Gene3D" id="2.60.40.1180">
    <property type="entry name" value="Golgi alpha-mannosidase II"/>
    <property type="match status" value="2"/>
</dbReference>
<dbReference type="InterPro" id="IPR048395">
    <property type="entry name" value="Glyco_hydro_31_C"/>
</dbReference>
<dbReference type="InterPro" id="IPR011013">
    <property type="entry name" value="Gal_mutarotase_sf_dom"/>
</dbReference>
<dbReference type="PANTHER" id="PTHR43863:SF2">
    <property type="entry name" value="MALTASE-GLUCOAMYLASE"/>
    <property type="match status" value="1"/>
</dbReference>
<dbReference type="Pfam" id="PF22681">
    <property type="entry name" value="Lmo2446-like_N"/>
    <property type="match status" value="1"/>
</dbReference>
<protein>
    <submittedName>
        <fullName evidence="3">Glycoside hydrolase family 31 protein</fullName>
    </submittedName>
</protein>
<evidence type="ECO:0000313" key="3">
    <source>
        <dbReference type="EMBL" id="GAA2736564.1"/>
    </source>
</evidence>
<evidence type="ECO:0000259" key="2">
    <source>
        <dbReference type="PROSITE" id="PS51175"/>
    </source>
</evidence>
<sequence length="1109" mass="118458">MSPTHSRRRLRWSLPIAAILAMVGALVIPQQAAFAGTLSGVFHSPYGADELYGAQPTERAPRDPMAGESVVVKATTWPVSPGQTVWVTWKKNGVDQTPIGAAFDYNNGNNSYWKIALGSFARGDQIQYWVNADVDGAGARQVGPYSFTATSWSGTGNVTGYVNNSSSVDVTTTDTGGGSFTPKVRFTFPAADRFHVQIAPKGTGLNITGTTGYTVTDSAGTLTLATSKMQVKIQKTPYRVSVYKADGTTLISRQYDPATFRNLGWASDGSTTVSKIEDHWLTPAGERIEGLGERYDQTNQRGNDVHNYVYNQYQDQGPTKRTYLSVPFFTNSAGYGIYVPSTRYSQFNLGTTRSDMAGFTVDTGGAAASTMDYYFFTGTPAEILDAYTATTARPKLPPKWAFGLWMSANEWNTQAEVNAELANVTSSGIPHSAMVLEQWSDEATFYLWHGATYTPKPGSGALTYADLTFPPGSAWSDPKAMVTAAHNQGIKMVLWQIPVLKENFDTNPATAPQQHLNDRSYAAAQGYLVGDGSGAPYRIPTGQWFGDSTVPDFTNTAATNWWMSKRSYLFDDIGIDGLKTDGSEALFGRNLTVSDGRKGDEMHNAYPNEYTRAYSNFVQTKTGGTGALFSRAGTSGAQANSIFWAGDQASTFSAFQQAVKAGISSGQSGIPFWAWDMAGFTGTFPSSELYLRSAAQATFSPIMQYHSEKSNPSTSEARTPWNVQARTGDTSVLPTFKKFANVRMNLVPYLYTEAKQAADTGLPMMQAMGIQYPADATAGAQDQQYMFGRQLLVAPITTQGATSKSVYLPAGEWYDFWNGGRAIGAGTKTYNAGTDSIPVFAKAGAIIPLNLNANYELGGTIGNSVSSYSNLVFRVYPSGTSSYDYSDDAAGLKRTITSTENWAAHQATVSVPALTTKSTLQVSSTAPTGVTAAGTALTAYSSISALAAATTGYYWDPVQQLTHVKLASSASARSVVLSGVDKAGYEAEFGTATGTTTNTDHTGYTGTGFVDGFETVGDSVTSDVSVAVAGTHALKFRYSNGSGTSATRTVQVDGVTVGTLTLPPTANWDTWGTATLSTSLTAGKRTVKLSYASGNATGINYDNLVVARP</sequence>
<dbReference type="Gene3D" id="2.60.40.10">
    <property type="entry name" value="Immunoglobulins"/>
    <property type="match status" value="1"/>
</dbReference>
<dbReference type="SUPFAM" id="SSF74650">
    <property type="entry name" value="Galactose mutarotase-like"/>
    <property type="match status" value="1"/>
</dbReference>
<dbReference type="CDD" id="cd14752">
    <property type="entry name" value="GH31_N"/>
    <property type="match status" value="1"/>
</dbReference>
<dbReference type="SUPFAM" id="SSF49785">
    <property type="entry name" value="Galactose-binding domain-like"/>
    <property type="match status" value="1"/>
</dbReference>
<organism evidence="3 4">
    <name type="scientific">Pedococcus aerophilus</name>
    <dbReference type="NCBI Taxonomy" id="436356"/>
    <lineage>
        <taxon>Bacteria</taxon>
        <taxon>Bacillati</taxon>
        <taxon>Actinomycetota</taxon>
        <taxon>Actinomycetes</taxon>
        <taxon>Micrococcales</taxon>
        <taxon>Intrasporangiaceae</taxon>
        <taxon>Pedococcus</taxon>
    </lineage>
</organism>
<dbReference type="CDD" id="cd04083">
    <property type="entry name" value="CBM35_Lmo2446-like"/>
    <property type="match status" value="1"/>
</dbReference>
<gene>
    <name evidence="3" type="ORF">GCM10009867_21510</name>
</gene>
<dbReference type="Pfam" id="PF16990">
    <property type="entry name" value="CBM_35"/>
    <property type="match status" value="1"/>
</dbReference>
<dbReference type="Pfam" id="PF13802">
    <property type="entry name" value="Gal_mutarotas_2"/>
    <property type="match status" value="1"/>
</dbReference>
<dbReference type="InterPro" id="IPR000322">
    <property type="entry name" value="Glyco_hydro_31_TIM"/>
</dbReference>
<keyword evidence="3" id="KW-0378">Hydrolase</keyword>
<proteinExistence type="inferred from homology"/>
<dbReference type="Gene3D" id="2.60.120.260">
    <property type="entry name" value="Galactose-binding domain-like"/>
    <property type="match status" value="1"/>
</dbReference>
<dbReference type="InterPro" id="IPR013783">
    <property type="entry name" value="Ig-like_fold"/>
</dbReference>
<dbReference type="PROSITE" id="PS51175">
    <property type="entry name" value="CBM6"/>
    <property type="match status" value="1"/>
</dbReference>
<feature type="domain" description="CBM6" evidence="2">
    <location>
        <begin position="983"/>
        <end position="1107"/>
    </location>
</feature>
<dbReference type="InterPro" id="IPR008979">
    <property type="entry name" value="Galactose-bd-like_sf"/>
</dbReference>
<comment type="similarity">
    <text evidence="1">Belongs to the glycosyl hydrolase 31 family.</text>
</comment>
<dbReference type="PROSITE" id="PS51318">
    <property type="entry name" value="TAT"/>
    <property type="match status" value="1"/>
</dbReference>